<comment type="caution">
    <text evidence="2">The sequence shown here is derived from an EMBL/GenBank/DDBJ whole genome shotgun (WGS) entry which is preliminary data.</text>
</comment>
<organism evidence="2 3">
    <name type="scientific">endosymbiont of Riftia pachyptila</name>
    <name type="common">vent Ph05</name>
    <dbReference type="NCBI Taxonomy" id="1048808"/>
    <lineage>
        <taxon>Bacteria</taxon>
        <taxon>Pseudomonadati</taxon>
        <taxon>Pseudomonadota</taxon>
        <taxon>Gammaproteobacteria</taxon>
        <taxon>sulfur-oxidizing symbionts</taxon>
    </lineage>
</organism>
<dbReference type="AlphaFoldDB" id="G2DF33"/>
<accession>G2DF33</accession>
<feature type="region of interest" description="Disordered" evidence="1">
    <location>
        <begin position="534"/>
        <end position="564"/>
    </location>
</feature>
<name>G2DF33_9GAMM</name>
<sequence length="641" mass="71926">MPVGLHRGAHIAHQTHQPGKSDRQGKQGILSAVRDLAPVRRQGLGVLEHQRVDDDTGDDHHQRRRHLSHRGTHLVDGVGEVAIVDAEKDDISYRHHIDRHHQRIADRRPGHRRHLVGAAIELEREKGDDQHQVHRDILRRHDPQRTEEMVVAATQLGDLRRRQDQRMRRHPGEETDHQHKRDKADQRFVTLRSLGARHACPEVVVTRQQDGADQHRLHNKQPGQDAAHGSDAHLLGVGVDLRHQPVAGEGQRQKGKDGDKVGGVAHPVVVSAFLWVLGAEELISRIGPNHRATEADIGDKAMQVDRVPQRPLHHLPDIADHRADLVDAGGGHHEGGPGVGHHHDGHARAVQQQTQRQMHPLGVAVTHRVPAIIIGVEEETLEKKQSSIDQPLGAEHMHHIAHKVGIEQKQRQGQGTAENSSNREAGEADLHELMGHAVVAFITAGHANQLDHQYKQRHRQHQRAKEQVHLRQNPHHRAAADPDVGIIPTAWLGRSNQLRFIGLGSSQILRWRKIHPLNVDPADRRNIAITRHACAGSGEPDGKQQNHQHPPEQPGTHPFKQATQSHLPHYRFPLPLTSGRQIHVQGQALDTHDHLIKPVKRYQHCNKGSPPDKQGGRHSEFFLFAHIPSPNRGGPQRRRNR</sequence>
<dbReference type="EMBL" id="AFOC01000064">
    <property type="protein sequence ID" value="EGV50764.1"/>
    <property type="molecule type" value="Genomic_DNA"/>
</dbReference>
<proteinExistence type="predicted"/>
<reference evidence="2" key="1">
    <citation type="journal article" date="2011" name="ISME J.">
        <title>The endosymbionts of the deep-sea tubeworms Riftia pachyptila and Tevnia jerichonana share an identical physiology as revealed by proteogenomic analyses.</title>
        <authorList>
            <person name="Gardebrecht A."/>
            <person name="Markert S."/>
            <person name="Felbeck H."/>
            <person name="Thuermer A."/>
            <person name="Albrecht D."/>
            <person name="Wollherr A."/>
            <person name="Kabisch J."/>
            <person name="Lehmann R."/>
            <person name="Daniel R."/>
            <person name="Liesegang H."/>
            <person name="Hecker M."/>
            <person name="Sievert S.M."/>
            <person name="Schweder T."/>
        </authorList>
    </citation>
    <scope>NUCLEOTIDE SEQUENCE [LARGE SCALE GENOMIC DNA]</scope>
</reference>
<protein>
    <submittedName>
        <fullName evidence="2">Uncharacterized protein</fullName>
    </submittedName>
</protein>
<evidence type="ECO:0000313" key="2">
    <source>
        <dbReference type="EMBL" id="EGV50764.1"/>
    </source>
</evidence>
<feature type="region of interest" description="Disordered" evidence="1">
    <location>
        <begin position="208"/>
        <end position="230"/>
    </location>
</feature>
<keyword evidence="3" id="KW-1185">Reference proteome</keyword>
<feature type="region of interest" description="Disordered" evidence="1">
    <location>
        <begin position="160"/>
        <end position="183"/>
    </location>
</feature>
<dbReference type="Proteomes" id="UP000004491">
    <property type="component" value="Unassembled WGS sequence"/>
</dbReference>
<gene>
    <name evidence="2" type="ORF">Rifp1Sym_ck00050</name>
</gene>
<feature type="region of interest" description="Disordered" evidence="1">
    <location>
        <begin position="1"/>
        <end position="26"/>
    </location>
</feature>
<evidence type="ECO:0000313" key="3">
    <source>
        <dbReference type="Proteomes" id="UP000004491"/>
    </source>
</evidence>
<feature type="region of interest" description="Disordered" evidence="1">
    <location>
        <begin position="459"/>
        <end position="481"/>
    </location>
</feature>
<evidence type="ECO:0000256" key="1">
    <source>
        <dbReference type="SAM" id="MobiDB-lite"/>
    </source>
</evidence>